<feature type="repeat" description="PPR" evidence="2">
    <location>
        <begin position="392"/>
        <end position="426"/>
    </location>
</feature>
<evidence type="ECO:0000256" key="2">
    <source>
        <dbReference type="PROSITE-ProRule" id="PRU00708"/>
    </source>
</evidence>
<dbReference type="PROSITE" id="PS51375">
    <property type="entry name" value="PPR"/>
    <property type="match status" value="6"/>
</dbReference>
<dbReference type="Pfam" id="PF20431">
    <property type="entry name" value="E_motif"/>
    <property type="match status" value="1"/>
</dbReference>
<dbReference type="SUPFAM" id="SSF48452">
    <property type="entry name" value="TPR-like"/>
    <property type="match status" value="1"/>
</dbReference>
<dbReference type="Gene3D" id="1.25.40.10">
    <property type="entry name" value="Tetratricopeptide repeat domain"/>
    <property type="match status" value="5"/>
</dbReference>
<organism evidence="3 4">
    <name type="scientific">Rubroshorea leprosula</name>
    <dbReference type="NCBI Taxonomy" id="152421"/>
    <lineage>
        <taxon>Eukaryota</taxon>
        <taxon>Viridiplantae</taxon>
        <taxon>Streptophyta</taxon>
        <taxon>Embryophyta</taxon>
        <taxon>Tracheophyta</taxon>
        <taxon>Spermatophyta</taxon>
        <taxon>Magnoliopsida</taxon>
        <taxon>eudicotyledons</taxon>
        <taxon>Gunneridae</taxon>
        <taxon>Pentapetalae</taxon>
        <taxon>rosids</taxon>
        <taxon>malvids</taxon>
        <taxon>Malvales</taxon>
        <taxon>Dipterocarpaceae</taxon>
        <taxon>Rubroshorea</taxon>
    </lineage>
</organism>
<feature type="repeat" description="PPR" evidence="2">
    <location>
        <begin position="64"/>
        <end position="98"/>
    </location>
</feature>
<feature type="repeat" description="PPR" evidence="2">
    <location>
        <begin position="493"/>
        <end position="527"/>
    </location>
</feature>
<dbReference type="GO" id="GO:0003723">
    <property type="term" value="F:RNA binding"/>
    <property type="evidence" value="ECO:0007669"/>
    <property type="project" value="InterPro"/>
</dbReference>
<evidence type="ECO:0008006" key="5">
    <source>
        <dbReference type="Google" id="ProtNLM"/>
    </source>
</evidence>
<proteinExistence type="predicted"/>
<sequence>MRSIFAGKWKDGQLKNLKKLYSTYQTPKTHQAGTVSTNISIHGYVKNRRLDLARKLFEEMPERTVVSWNTMISGYSKWGFFDDALSLLPLMHHSNVKLNETTFLTGLSACAHLQLLTHGKQIHCILLKSGCENFELVGSALLYFYGSCLEIKEAEQVFDEFCDRNELLWSLMLVGYVQCNLLGDAMNLFMKMPKWDVVSWSKLISGFAKSEESCEKALELFWWMRSSELVPNEFTFDSVLRACGRLSFLHEGRLVHGILIKYGFEFDQSIVCALIEFYCNCEAIGDAKRVYNGIPNPDLNASNSLMGGLISMDRIGDAELVFNRLTEMNSISYNLMIKGYAISGQVEDSKRLFEEMPERTIISFNLMISVYSRSREIDKALNLFEEIQSERNPVTWNSMISGYIENGQYKEALKLYQTMHRLSIDRTRSAFSVLFYGCSCLGSLQQGQLLHAHLVKTPFQSNVYVGTSLTDMYSKCGSISDAHKSFTDISSPNVAAWTSLVNAYAYHGLGLQAMLIFQHMQKRDVYPNAATFVGLLSACARAGLLVEGMRLFQSMEMCYEVTPTSEHYACVVDLLGRSGHLQEAEKFIRSMPIEADGAVWGALLNACWLWMDMEVGERVAEKVLSLNPKPTYAYVILSNIFAVLGKWVEKMHVRRTLNELEVKKDPGCSWVELNSVLHAFSVEDRSHPHFTVIYSTLQHLNANLNTIVHCDFDSI</sequence>
<dbReference type="Pfam" id="PF13041">
    <property type="entry name" value="PPR_2"/>
    <property type="match status" value="4"/>
</dbReference>
<dbReference type="InterPro" id="IPR002885">
    <property type="entry name" value="PPR_rpt"/>
</dbReference>
<evidence type="ECO:0000313" key="4">
    <source>
        <dbReference type="Proteomes" id="UP001054252"/>
    </source>
</evidence>
<feature type="repeat" description="PPR" evidence="2">
    <location>
        <begin position="196"/>
        <end position="231"/>
    </location>
</feature>
<dbReference type="PANTHER" id="PTHR47926">
    <property type="entry name" value="PENTATRICOPEPTIDE REPEAT-CONTAINING PROTEIN"/>
    <property type="match status" value="1"/>
</dbReference>
<comment type="caution">
    <text evidence="3">The sequence shown here is derived from an EMBL/GenBank/DDBJ whole genome shotgun (WGS) entry which is preliminary data.</text>
</comment>
<reference evidence="3 4" key="1">
    <citation type="journal article" date="2021" name="Commun. Biol.">
        <title>The genome of Shorea leprosula (Dipterocarpaceae) highlights the ecological relevance of drought in aseasonal tropical rainforests.</title>
        <authorList>
            <person name="Ng K.K.S."/>
            <person name="Kobayashi M.J."/>
            <person name="Fawcett J.A."/>
            <person name="Hatakeyama M."/>
            <person name="Paape T."/>
            <person name="Ng C.H."/>
            <person name="Ang C.C."/>
            <person name="Tnah L.H."/>
            <person name="Lee C.T."/>
            <person name="Nishiyama T."/>
            <person name="Sese J."/>
            <person name="O'Brien M.J."/>
            <person name="Copetti D."/>
            <person name="Mohd Noor M.I."/>
            <person name="Ong R.C."/>
            <person name="Putra M."/>
            <person name="Sireger I.Z."/>
            <person name="Indrioko S."/>
            <person name="Kosugi Y."/>
            <person name="Izuno A."/>
            <person name="Isagi Y."/>
            <person name="Lee S.L."/>
            <person name="Shimizu K.K."/>
        </authorList>
    </citation>
    <scope>NUCLEOTIDE SEQUENCE [LARGE SCALE GENOMIC DNA]</scope>
    <source>
        <strain evidence="3">214</strain>
    </source>
</reference>
<dbReference type="InterPro" id="IPR046960">
    <property type="entry name" value="PPR_At4g14850-like_plant"/>
</dbReference>
<dbReference type="NCBIfam" id="TIGR00756">
    <property type="entry name" value="PPR"/>
    <property type="match status" value="6"/>
</dbReference>
<dbReference type="EMBL" id="BPVZ01000003">
    <property type="protein sequence ID" value="GKU89164.1"/>
    <property type="molecule type" value="Genomic_DNA"/>
</dbReference>
<dbReference type="GO" id="GO:0009451">
    <property type="term" value="P:RNA modification"/>
    <property type="evidence" value="ECO:0007669"/>
    <property type="project" value="InterPro"/>
</dbReference>
<gene>
    <name evidence="3" type="ORF">SLEP1_g3336</name>
</gene>
<dbReference type="Proteomes" id="UP001054252">
    <property type="component" value="Unassembled WGS sequence"/>
</dbReference>
<feature type="repeat" description="PPR" evidence="2">
    <location>
        <begin position="33"/>
        <end position="63"/>
    </location>
</feature>
<evidence type="ECO:0000313" key="3">
    <source>
        <dbReference type="EMBL" id="GKU89164.1"/>
    </source>
</evidence>
<accession>A0AAV5HTB2</accession>
<dbReference type="Pfam" id="PF01535">
    <property type="entry name" value="PPR"/>
    <property type="match status" value="4"/>
</dbReference>
<evidence type="ECO:0000256" key="1">
    <source>
        <dbReference type="ARBA" id="ARBA00022737"/>
    </source>
</evidence>
<keyword evidence="4" id="KW-1185">Reference proteome</keyword>
<dbReference type="PANTHER" id="PTHR47926:SF347">
    <property type="entry name" value="PENTATRICOPEPTIDE REPEAT-CONTAINING PROTEIN"/>
    <property type="match status" value="1"/>
</dbReference>
<name>A0AAV5HTB2_9ROSI</name>
<dbReference type="InterPro" id="IPR046848">
    <property type="entry name" value="E_motif"/>
</dbReference>
<keyword evidence="1" id="KW-0677">Repeat</keyword>
<protein>
    <recommendedName>
        <fullName evidence="5">Pentatricopeptide repeat-containing protein</fullName>
    </recommendedName>
</protein>
<dbReference type="FunFam" id="1.25.40.10:FF:000090">
    <property type="entry name" value="Pentatricopeptide repeat-containing protein, chloroplastic"/>
    <property type="match status" value="1"/>
</dbReference>
<feature type="repeat" description="PPR" evidence="2">
    <location>
        <begin position="329"/>
        <end position="363"/>
    </location>
</feature>
<dbReference type="AlphaFoldDB" id="A0AAV5HTB2"/>
<dbReference type="InterPro" id="IPR011990">
    <property type="entry name" value="TPR-like_helical_dom_sf"/>
</dbReference>